<dbReference type="InterPro" id="IPR016166">
    <property type="entry name" value="FAD-bd_PCMH"/>
</dbReference>
<dbReference type="PROSITE" id="PS51387">
    <property type="entry name" value="FAD_PCMH"/>
    <property type="match status" value="1"/>
</dbReference>
<dbReference type="EMBL" id="PQAP01000063">
    <property type="protein sequence ID" value="PWB73137.1"/>
    <property type="molecule type" value="Genomic_DNA"/>
</dbReference>
<dbReference type="Proteomes" id="UP000250918">
    <property type="component" value="Unassembled WGS sequence"/>
</dbReference>
<accession>A0A855X2G4</accession>
<evidence type="ECO:0000313" key="2">
    <source>
        <dbReference type="EMBL" id="PWB73137.1"/>
    </source>
</evidence>
<dbReference type="Gene3D" id="3.30.465.10">
    <property type="match status" value="1"/>
</dbReference>
<dbReference type="InterPro" id="IPR006094">
    <property type="entry name" value="Oxid_FAD_bind_N"/>
</dbReference>
<dbReference type="PANTHER" id="PTHR11748">
    <property type="entry name" value="D-LACTATE DEHYDROGENASE"/>
    <property type="match status" value="1"/>
</dbReference>
<dbReference type="InterPro" id="IPR036318">
    <property type="entry name" value="FAD-bd_PCMH-like_sf"/>
</dbReference>
<name>A0A855X2G4_9BACT</name>
<reference evidence="2 3" key="1">
    <citation type="journal article" date="2018" name="ISME J.">
        <title>A methanotrophic archaeon couples anaerobic oxidation of methane to Fe(III) reduction.</title>
        <authorList>
            <person name="Cai C."/>
            <person name="Leu A.O."/>
            <person name="Xie G.J."/>
            <person name="Guo J."/>
            <person name="Feng Y."/>
            <person name="Zhao J.X."/>
            <person name="Tyson G.W."/>
            <person name="Yuan Z."/>
            <person name="Hu S."/>
        </authorList>
    </citation>
    <scope>NUCLEOTIDE SEQUENCE [LARGE SCALE GENOMIC DNA]</scope>
    <source>
        <strain evidence="2">FeB_12</strain>
    </source>
</reference>
<sequence>MFELCAVRHAAARPVALSRSQYTSLTCNMNFRYLPAMIALDKFISIVQSEFPADRLTYQKGIPTFHPESAEEASKYFRLLNDHKRTTYITSFGNNIDLVGDRFADMVTIRTDRLNDMIEVAPGDLYITVGAGYPLREINQHLAADNLYLPHSALPYVGSVGGALAVNLTAALNGHDLPIKKYFIKATIVLPTGEIITPGSVCFKSVAGYDIVKLFAGSWGLLGLIVSATFRVLPTTAAHEYETMRQKKVDRSLFLRGLSPDNTETDAIYSRKVKEKFDPNGVLPIV</sequence>
<evidence type="ECO:0000313" key="3">
    <source>
        <dbReference type="Proteomes" id="UP000250918"/>
    </source>
</evidence>
<proteinExistence type="predicted"/>
<protein>
    <recommendedName>
        <fullName evidence="1">FAD-binding PCMH-type domain-containing protein</fullName>
    </recommendedName>
</protein>
<dbReference type="SUPFAM" id="SSF56176">
    <property type="entry name" value="FAD-binding/transporter-associated domain-like"/>
    <property type="match status" value="1"/>
</dbReference>
<dbReference type="Pfam" id="PF01565">
    <property type="entry name" value="FAD_binding_4"/>
    <property type="match status" value="1"/>
</dbReference>
<evidence type="ECO:0000259" key="1">
    <source>
        <dbReference type="PROSITE" id="PS51387"/>
    </source>
</evidence>
<comment type="caution">
    <text evidence="2">The sequence shown here is derived from an EMBL/GenBank/DDBJ whole genome shotgun (WGS) entry which is preliminary data.</text>
</comment>
<dbReference type="GO" id="GO:0071949">
    <property type="term" value="F:FAD binding"/>
    <property type="evidence" value="ECO:0007669"/>
    <property type="project" value="InterPro"/>
</dbReference>
<feature type="domain" description="FAD-binding PCMH-type" evidence="1">
    <location>
        <begin position="51"/>
        <end position="235"/>
    </location>
</feature>
<organism evidence="2 3">
    <name type="scientific">candidate division GN15 bacterium</name>
    <dbReference type="NCBI Taxonomy" id="2072418"/>
    <lineage>
        <taxon>Bacteria</taxon>
        <taxon>candidate division GN15</taxon>
    </lineage>
</organism>
<dbReference type="InterPro" id="IPR016169">
    <property type="entry name" value="FAD-bd_PCMH_sub2"/>
</dbReference>
<gene>
    <name evidence="2" type="ORF">C3F09_05510</name>
</gene>
<dbReference type="AlphaFoldDB" id="A0A855X2G4"/>